<dbReference type="GO" id="GO:0003723">
    <property type="term" value="F:RNA binding"/>
    <property type="evidence" value="ECO:0007669"/>
    <property type="project" value="InterPro"/>
</dbReference>
<dbReference type="KEGG" id="smo:SELMODRAFT_96903"/>
<dbReference type="HOGENOM" id="CLU_002706_0_0_1"/>
<dbReference type="Pfam" id="PF13041">
    <property type="entry name" value="PPR_2"/>
    <property type="match status" value="1"/>
</dbReference>
<evidence type="ECO:0000313" key="4">
    <source>
        <dbReference type="Proteomes" id="UP000001514"/>
    </source>
</evidence>
<dbReference type="AlphaFoldDB" id="D8RM51"/>
<dbReference type="InParanoid" id="D8RM51"/>
<dbReference type="InterPro" id="IPR046960">
    <property type="entry name" value="PPR_At4g14850-like_plant"/>
</dbReference>
<sequence>MPGRNLISWNAMLTAYARAGHVLEASKMFESIPERDIVAWNSMIDAFSENGEIAKAQEVFDRMAARNAIANSVTFLGVLCGCCHGGRIAKAQQHFLSMIGDYGVAPIYEHYRCLIDALGRAKQLEQAEDLMWSMPFLPDVHAWTSLLSACRVLGDVERGSRIAKKIVELFPKDPASYLLVSNMVTYKTDL</sequence>
<dbReference type="InterPro" id="IPR011990">
    <property type="entry name" value="TPR-like_helical_dom_sf"/>
</dbReference>
<dbReference type="FunFam" id="1.25.40.10:FF:000158">
    <property type="entry name" value="pentatricopeptide repeat-containing protein At2g33680"/>
    <property type="match status" value="1"/>
</dbReference>
<evidence type="ECO:0008006" key="5">
    <source>
        <dbReference type="Google" id="ProtNLM"/>
    </source>
</evidence>
<dbReference type="Gene3D" id="1.25.40.10">
    <property type="entry name" value="Tetratricopeptide repeat domain"/>
    <property type="match status" value="2"/>
</dbReference>
<evidence type="ECO:0000256" key="2">
    <source>
        <dbReference type="PROSITE-ProRule" id="PRU00708"/>
    </source>
</evidence>
<protein>
    <recommendedName>
        <fullName evidence="5">Pentacotripeptide-repeat region of PRORP domain-containing protein</fullName>
    </recommendedName>
</protein>
<dbReference type="NCBIfam" id="TIGR00756">
    <property type="entry name" value="PPR"/>
    <property type="match status" value="2"/>
</dbReference>
<dbReference type="Pfam" id="PF01535">
    <property type="entry name" value="PPR"/>
    <property type="match status" value="1"/>
</dbReference>
<feature type="repeat" description="PPR" evidence="2">
    <location>
        <begin position="36"/>
        <end position="70"/>
    </location>
</feature>
<dbReference type="eggNOG" id="KOG4197">
    <property type="taxonomic scope" value="Eukaryota"/>
</dbReference>
<keyword evidence="4" id="KW-1185">Reference proteome</keyword>
<dbReference type="EMBL" id="GL377583">
    <property type="protein sequence ID" value="EFJ27045.1"/>
    <property type="molecule type" value="Genomic_DNA"/>
</dbReference>
<dbReference type="Gramene" id="EFJ27045">
    <property type="protein sequence ID" value="EFJ27045"/>
    <property type="gene ID" value="SELMODRAFT_96903"/>
</dbReference>
<name>D8RM51_SELML</name>
<proteinExistence type="predicted"/>
<dbReference type="PANTHER" id="PTHR47926">
    <property type="entry name" value="PENTATRICOPEPTIDE REPEAT-CONTAINING PROTEIN"/>
    <property type="match status" value="1"/>
</dbReference>
<reference evidence="3 4" key="1">
    <citation type="journal article" date="2011" name="Science">
        <title>The Selaginella genome identifies genetic changes associated with the evolution of vascular plants.</title>
        <authorList>
            <person name="Banks J.A."/>
            <person name="Nishiyama T."/>
            <person name="Hasebe M."/>
            <person name="Bowman J.L."/>
            <person name="Gribskov M."/>
            <person name="dePamphilis C."/>
            <person name="Albert V.A."/>
            <person name="Aono N."/>
            <person name="Aoyama T."/>
            <person name="Ambrose B.A."/>
            <person name="Ashton N.W."/>
            <person name="Axtell M.J."/>
            <person name="Barker E."/>
            <person name="Barker M.S."/>
            <person name="Bennetzen J.L."/>
            <person name="Bonawitz N.D."/>
            <person name="Chapple C."/>
            <person name="Cheng C."/>
            <person name="Correa L.G."/>
            <person name="Dacre M."/>
            <person name="DeBarry J."/>
            <person name="Dreyer I."/>
            <person name="Elias M."/>
            <person name="Engstrom E.M."/>
            <person name="Estelle M."/>
            <person name="Feng L."/>
            <person name="Finet C."/>
            <person name="Floyd S.K."/>
            <person name="Frommer W.B."/>
            <person name="Fujita T."/>
            <person name="Gramzow L."/>
            <person name="Gutensohn M."/>
            <person name="Harholt J."/>
            <person name="Hattori M."/>
            <person name="Heyl A."/>
            <person name="Hirai T."/>
            <person name="Hiwatashi Y."/>
            <person name="Ishikawa M."/>
            <person name="Iwata M."/>
            <person name="Karol K.G."/>
            <person name="Koehler B."/>
            <person name="Kolukisaoglu U."/>
            <person name="Kubo M."/>
            <person name="Kurata T."/>
            <person name="Lalonde S."/>
            <person name="Li K."/>
            <person name="Li Y."/>
            <person name="Litt A."/>
            <person name="Lyons E."/>
            <person name="Manning G."/>
            <person name="Maruyama T."/>
            <person name="Michael T.P."/>
            <person name="Mikami K."/>
            <person name="Miyazaki S."/>
            <person name="Morinaga S."/>
            <person name="Murata T."/>
            <person name="Mueller-Roeber B."/>
            <person name="Nelson D.R."/>
            <person name="Obara M."/>
            <person name="Oguri Y."/>
            <person name="Olmstead R.G."/>
            <person name="Onodera N."/>
            <person name="Petersen B.L."/>
            <person name="Pils B."/>
            <person name="Prigge M."/>
            <person name="Rensing S.A."/>
            <person name="Riano-Pachon D.M."/>
            <person name="Roberts A.W."/>
            <person name="Sato Y."/>
            <person name="Scheller H.V."/>
            <person name="Schulz B."/>
            <person name="Schulz C."/>
            <person name="Shakirov E.V."/>
            <person name="Shibagaki N."/>
            <person name="Shinohara N."/>
            <person name="Shippen D.E."/>
            <person name="Soerensen I."/>
            <person name="Sotooka R."/>
            <person name="Sugimoto N."/>
            <person name="Sugita M."/>
            <person name="Sumikawa N."/>
            <person name="Tanurdzic M."/>
            <person name="Theissen G."/>
            <person name="Ulvskov P."/>
            <person name="Wakazuki S."/>
            <person name="Weng J.K."/>
            <person name="Willats W.W."/>
            <person name="Wipf D."/>
            <person name="Wolf P.G."/>
            <person name="Yang L."/>
            <person name="Zimmer A.D."/>
            <person name="Zhu Q."/>
            <person name="Mitros T."/>
            <person name="Hellsten U."/>
            <person name="Loque D."/>
            <person name="Otillar R."/>
            <person name="Salamov A."/>
            <person name="Schmutz J."/>
            <person name="Shapiro H."/>
            <person name="Lindquist E."/>
            <person name="Lucas S."/>
            <person name="Rokhsar D."/>
            <person name="Grigoriev I.V."/>
        </authorList>
    </citation>
    <scope>NUCLEOTIDE SEQUENCE [LARGE SCALE GENOMIC DNA]</scope>
</reference>
<dbReference type="InterPro" id="IPR002885">
    <property type="entry name" value="PPR_rpt"/>
</dbReference>
<keyword evidence="1" id="KW-0677">Repeat</keyword>
<evidence type="ECO:0000256" key="1">
    <source>
        <dbReference type="ARBA" id="ARBA00022737"/>
    </source>
</evidence>
<dbReference type="GO" id="GO:0009451">
    <property type="term" value="P:RNA modification"/>
    <property type="evidence" value="ECO:0007669"/>
    <property type="project" value="InterPro"/>
</dbReference>
<dbReference type="PROSITE" id="PS51375">
    <property type="entry name" value="PPR"/>
    <property type="match status" value="2"/>
</dbReference>
<accession>D8RM51</accession>
<dbReference type="Proteomes" id="UP000001514">
    <property type="component" value="Unassembled WGS sequence"/>
</dbReference>
<organism evidence="4">
    <name type="scientific">Selaginella moellendorffii</name>
    <name type="common">Spikemoss</name>
    <dbReference type="NCBI Taxonomy" id="88036"/>
    <lineage>
        <taxon>Eukaryota</taxon>
        <taxon>Viridiplantae</taxon>
        <taxon>Streptophyta</taxon>
        <taxon>Embryophyta</taxon>
        <taxon>Tracheophyta</taxon>
        <taxon>Lycopodiopsida</taxon>
        <taxon>Selaginellales</taxon>
        <taxon>Selaginellaceae</taxon>
        <taxon>Selaginella</taxon>
    </lineage>
</organism>
<dbReference type="GO" id="GO:0048731">
    <property type="term" value="P:system development"/>
    <property type="evidence" value="ECO:0007669"/>
    <property type="project" value="UniProtKB-ARBA"/>
</dbReference>
<gene>
    <name evidence="3" type="ORF">SELMODRAFT_96903</name>
</gene>
<dbReference type="STRING" id="88036.D8RM51"/>
<feature type="repeat" description="PPR" evidence="2">
    <location>
        <begin position="5"/>
        <end position="35"/>
    </location>
</feature>
<evidence type="ECO:0000313" key="3">
    <source>
        <dbReference type="EMBL" id="EFJ27045.1"/>
    </source>
</evidence>